<dbReference type="Proteomes" id="UP001151760">
    <property type="component" value="Unassembled WGS sequence"/>
</dbReference>
<evidence type="ECO:0000313" key="2">
    <source>
        <dbReference type="EMBL" id="GJT62052.1"/>
    </source>
</evidence>
<keyword evidence="3" id="KW-1185">Reference proteome</keyword>
<reference evidence="2" key="2">
    <citation type="submission" date="2022-01" db="EMBL/GenBank/DDBJ databases">
        <authorList>
            <person name="Yamashiro T."/>
            <person name="Shiraishi A."/>
            <person name="Satake H."/>
            <person name="Nakayama K."/>
        </authorList>
    </citation>
    <scope>NUCLEOTIDE SEQUENCE</scope>
</reference>
<feature type="region of interest" description="Disordered" evidence="1">
    <location>
        <begin position="130"/>
        <end position="149"/>
    </location>
</feature>
<reference evidence="2" key="1">
    <citation type="journal article" date="2022" name="Int. J. Mol. Sci.">
        <title>Draft Genome of Tanacetum Coccineum: Genomic Comparison of Closely Related Tanacetum-Family Plants.</title>
        <authorList>
            <person name="Yamashiro T."/>
            <person name="Shiraishi A."/>
            <person name="Nakayama K."/>
            <person name="Satake H."/>
        </authorList>
    </citation>
    <scope>NUCLEOTIDE SEQUENCE</scope>
</reference>
<name>A0ABQ5FH18_9ASTR</name>
<evidence type="ECO:0000256" key="1">
    <source>
        <dbReference type="SAM" id="MobiDB-lite"/>
    </source>
</evidence>
<protein>
    <submittedName>
        <fullName evidence="2">Uncharacterized protein</fullName>
    </submittedName>
</protein>
<dbReference type="EMBL" id="BQNB010017341">
    <property type="protein sequence ID" value="GJT62052.1"/>
    <property type="molecule type" value="Genomic_DNA"/>
</dbReference>
<feature type="compositionally biased region" description="Basic and acidic residues" evidence="1">
    <location>
        <begin position="67"/>
        <end position="95"/>
    </location>
</feature>
<proteinExistence type="predicted"/>
<feature type="region of interest" description="Disordered" evidence="1">
    <location>
        <begin position="33"/>
        <end position="95"/>
    </location>
</feature>
<organism evidence="2 3">
    <name type="scientific">Tanacetum coccineum</name>
    <dbReference type="NCBI Taxonomy" id="301880"/>
    <lineage>
        <taxon>Eukaryota</taxon>
        <taxon>Viridiplantae</taxon>
        <taxon>Streptophyta</taxon>
        <taxon>Embryophyta</taxon>
        <taxon>Tracheophyta</taxon>
        <taxon>Spermatophyta</taxon>
        <taxon>Magnoliopsida</taxon>
        <taxon>eudicotyledons</taxon>
        <taxon>Gunneridae</taxon>
        <taxon>Pentapetalae</taxon>
        <taxon>asterids</taxon>
        <taxon>campanulids</taxon>
        <taxon>Asterales</taxon>
        <taxon>Asteraceae</taxon>
        <taxon>Asteroideae</taxon>
        <taxon>Anthemideae</taxon>
        <taxon>Anthemidinae</taxon>
        <taxon>Tanacetum</taxon>
    </lineage>
</organism>
<gene>
    <name evidence="2" type="ORF">Tco_1005585</name>
</gene>
<feature type="compositionally biased region" description="Basic and acidic residues" evidence="1">
    <location>
        <begin position="33"/>
        <end position="49"/>
    </location>
</feature>
<accession>A0ABQ5FH18</accession>
<comment type="caution">
    <text evidence="2">The sequence shown here is derived from an EMBL/GenBank/DDBJ whole genome shotgun (WGS) entry which is preliminary data.</text>
</comment>
<evidence type="ECO:0000313" key="3">
    <source>
        <dbReference type="Proteomes" id="UP001151760"/>
    </source>
</evidence>
<sequence>MINQEQPTTVRIPSIPAATILKSVFTRLRRDKGLDPTRHEYRVKEKERAATCVRDSGAEDGSTSRTSDVHQESSRYTEDYSERERHEGTLKFKSQEGKTFSVEDMISPTLGIAETDPVLARIPSLRFPEKHNAKSCENKQRIEASTKIT</sequence>